<evidence type="ECO:0000313" key="7">
    <source>
        <dbReference type="EMBL" id="SLN70126.1"/>
    </source>
</evidence>
<dbReference type="SUPFAM" id="SSF56176">
    <property type="entry name" value="FAD-binding/transporter-associated domain-like"/>
    <property type="match status" value="1"/>
</dbReference>
<evidence type="ECO:0000256" key="1">
    <source>
        <dbReference type="ARBA" id="ARBA00006446"/>
    </source>
</evidence>
<dbReference type="PANTHER" id="PTHR22777:SF27">
    <property type="entry name" value="MAGNESIUM AND COBALT EFFLUX PROTEIN CORC"/>
    <property type="match status" value="1"/>
</dbReference>
<keyword evidence="2" id="KW-0677">Repeat</keyword>
<evidence type="ECO:0000313" key="8">
    <source>
        <dbReference type="Proteomes" id="UP000193900"/>
    </source>
</evidence>
<accession>A0A1Y5TRD3</accession>
<dbReference type="InterPro" id="IPR005170">
    <property type="entry name" value="Transptr-assoc_dom"/>
</dbReference>
<keyword evidence="8" id="KW-1185">Reference proteome</keyword>
<dbReference type="PROSITE" id="PS51371">
    <property type="entry name" value="CBS"/>
    <property type="match status" value="1"/>
</dbReference>
<dbReference type="InterPro" id="IPR046342">
    <property type="entry name" value="CBS_dom_sf"/>
</dbReference>
<gene>
    <name evidence="7" type="primary">tlyC</name>
    <name evidence="7" type="ORF">ROA7023_03426</name>
</gene>
<dbReference type="SUPFAM" id="SSF54631">
    <property type="entry name" value="CBS-domain pair"/>
    <property type="match status" value="1"/>
</dbReference>
<evidence type="ECO:0000256" key="3">
    <source>
        <dbReference type="ARBA" id="ARBA00023122"/>
    </source>
</evidence>
<feature type="region of interest" description="Disordered" evidence="5">
    <location>
        <begin position="1"/>
        <end position="27"/>
    </location>
</feature>
<reference evidence="7 8" key="1">
    <citation type="submission" date="2017-03" db="EMBL/GenBank/DDBJ databases">
        <authorList>
            <person name="Afonso C.L."/>
            <person name="Miller P.J."/>
            <person name="Scott M.A."/>
            <person name="Spackman E."/>
            <person name="Goraichik I."/>
            <person name="Dimitrov K.M."/>
            <person name="Suarez D.L."/>
            <person name="Swayne D.E."/>
        </authorList>
    </citation>
    <scope>NUCLEOTIDE SEQUENCE [LARGE SCALE GENOMIC DNA]</scope>
    <source>
        <strain evidence="7 8">CECT 7023</strain>
    </source>
</reference>
<evidence type="ECO:0000256" key="4">
    <source>
        <dbReference type="PROSITE-ProRule" id="PRU00703"/>
    </source>
</evidence>
<dbReference type="Pfam" id="PF03471">
    <property type="entry name" value="CorC_HlyC"/>
    <property type="match status" value="1"/>
</dbReference>
<evidence type="ECO:0000256" key="5">
    <source>
        <dbReference type="SAM" id="MobiDB-lite"/>
    </source>
</evidence>
<sequence>MGDTTEGSPGAAQSAQPGPDTGENDTSQRGFFSRIFEAMSPNDEIPAPYANGHAHMSVTQPILGMANLRRKRVEDVSIPQADIHAVPVNSTKSELVEAFRECGKTRLPVFDGTLDTPLGLVNLKDFALKHGFNGNGETVDFKAIMRPLLYVPPSMPLTILLQKMQTERIHMALVIDEYGGTDGLVTLEDLLEQVVGDIEDEHDVDEAKLWTKEKPGVYIVRAKTPLDEFEAEIGMKLTNHDEIDAEEIDSLGGLVFMLAGRVPVRGEVVPHPHGLEFDVIDADPRRIKRMRVRLPHAEDT</sequence>
<dbReference type="RefSeq" id="WP_085880205.1">
    <property type="nucleotide sequence ID" value="NZ_FWFZ01000022.1"/>
</dbReference>
<proteinExistence type="inferred from homology"/>
<dbReference type="Gene3D" id="3.10.580.10">
    <property type="entry name" value="CBS-domain"/>
    <property type="match status" value="1"/>
</dbReference>
<dbReference type="GO" id="GO:0050660">
    <property type="term" value="F:flavin adenine dinucleotide binding"/>
    <property type="evidence" value="ECO:0007669"/>
    <property type="project" value="InterPro"/>
</dbReference>
<dbReference type="CDD" id="cd04590">
    <property type="entry name" value="CBS_pair_CorC_HlyC_assoc"/>
    <property type="match status" value="1"/>
</dbReference>
<dbReference type="Proteomes" id="UP000193900">
    <property type="component" value="Unassembled WGS sequence"/>
</dbReference>
<feature type="compositionally biased region" description="Polar residues" evidence="5">
    <location>
        <begin position="1"/>
        <end position="16"/>
    </location>
</feature>
<dbReference type="OrthoDB" id="9797674at2"/>
<dbReference type="Gene3D" id="3.30.465.10">
    <property type="match status" value="1"/>
</dbReference>
<dbReference type="Pfam" id="PF00571">
    <property type="entry name" value="CBS"/>
    <property type="match status" value="1"/>
</dbReference>
<dbReference type="InterPro" id="IPR016169">
    <property type="entry name" value="FAD-bd_PCMH_sub2"/>
</dbReference>
<dbReference type="EMBL" id="FWFZ01000022">
    <property type="protein sequence ID" value="SLN70126.1"/>
    <property type="molecule type" value="Genomic_DNA"/>
</dbReference>
<name>A0A1Y5TRD3_9RHOB</name>
<dbReference type="SMART" id="SM00116">
    <property type="entry name" value="CBS"/>
    <property type="match status" value="1"/>
</dbReference>
<keyword evidence="3 4" id="KW-0129">CBS domain</keyword>
<comment type="similarity">
    <text evidence="1">Belongs to the UPF0053 family. Hemolysin C subfamily.</text>
</comment>
<dbReference type="InterPro" id="IPR036318">
    <property type="entry name" value="FAD-bd_PCMH-like_sf"/>
</dbReference>
<dbReference type="GO" id="GO:0005886">
    <property type="term" value="C:plasma membrane"/>
    <property type="evidence" value="ECO:0007669"/>
    <property type="project" value="TreeGrafter"/>
</dbReference>
<dbReference type="AlphaFoldDB" id="A0A1Y5TRD3"/>
<protein>
    <submittedName>
        <fullName evidence="7">Hemolysin C</fullName>
    </submittedName>
</protein>
<dbReference type="InterPro" id="IPR000644">
    <property type="entry name" value="CBS_dom"/>
</dbReference>
<evidence type="ECO:0000259" key="6">
    <source>
        <dbReference type="PROSITE" id="PS51371"/>
    </source>
</evidence>
<dbReference type="SMART" id="SM01091">
    <property type="entry name" value="CorC_HlyC"/>
    <property type="match status" value="1"/>
</dbReference>
<evidence type="ECO:0000256" key="2">
    <source>
        <dbReference type="ARBA" id="ARBA00022737"/>
    </source>
</evidence>
<dbReference type="PANTHER" id="PTHR22777">
    <property type="entry name" value="HEMOLYSIN-RELATED"/>
    <property type="match status" value="1"/>
</dbReference>
<dbReference type="FunFam" id="3.10.580.10:FF:000002">
    <property type="entry name" value="Magnesium/cobalt efflux protein CorC"/>
    <property type="match status" value="1"/>
</dbReference>
<feature type="domain" description="CBS" evidence="6">
    <location>
        <begin position="144"/>
        <end position="204"/>
    </location>
</feature>
<organism evidence="7 8">
    <name type="scientific">Roseisalinus antarcticus</name>
    <dbReference type="NCBI Taxonomy" id="254357"/>
    <lineage>
        <taxon>Bacteria</taxon>
        <taxon>Pseudomonadati</taxon>
        <taxon>Pseudomonadota</taxon>
        <taxon>Alphaproteobacteria</taxon>
        <taxon>Rhodobacterales</taxon>
        <taxon>Roseobacteraceae</taxon>
        <taxon>Roseisalinus</taxon>
    </lineage>
</organism>
<dbReference type="InterPro" id="IPR044751">
    <property type="entry name" value="Ion_transp-like_CBS"/>
</dbReference>